<feature type="compositionally biased region" description="Pro residues" evidence="10">
    <location>
        <begin position="181"/>
        <end position="196"/>
    </location>
</feature>
<feature type="compositionally biased region" description="Low complexity" evidence="10">
    <location>
        <begin position="163"/>
        <end position="180"/>
    </location>
</feature>
<evidence type="ECO:0000256" key="9">
    <source>
        <dbReference type="RuleBase" id="RU364146"/>
    </source>
</evidence>
<keyword evidence="6 9" id="KW-0804">Transcription</keyword>
<dbReference type="AlphaFoldDB" id="A0A9N9U288"/>
<evidence type="ECO:0000256" key="6">
    <source>
        <dbReference type="ARBA" id="ARBA00023163"/>
    </source>
</evidence>
<comment type="function">
    <text evidence="9">Component of the Mediator complex, a coactivator involved in the regulated transcription of nearly all RNA polymerase II-dependent genes. Mediator functions as a bridge to convey information from gene-specific regulatory proteins to the basal RNA polymerase II transcription machinery. Mediator is recruited to promoters by direct interactions with regulatory proteins and serves as a scaffold for the assembly of a functional preinitiation complex with RNA polymerase II and the general transcription factors.</text>
</comment>
<dbReference type="PANTHER" id="PTHR13345">
    <property type="entry name" value="MEDIATOR OF RNA POLYMERASE II TRANSCRIPTION SUBUNIT 10"/>
    <property type="match status" value="1"/>
</dbReference>
<keyword evidence="5 9" id="KW-0010">Activator</keyword>
<dbReference type="GO" id="GO:0003712">
    <property type="term" value="F:transcription coregulator activity"/>
    <property type="evidence" value="ECO:0007669"/>
    <property type="project" value="InterPro"/>
</dbReference>
<feature type="compositionally biased region" description="Gly residues" evidence="10">
    <location>
        <begin position="148"/>
        <end position="162"/>
    </location>
</feature>
<evidence type="ECO:0000256" key="8">
    <source>
        <dbReference type="ARBA" id="ARBA00032004"/>
    </source>
</evidence>
<dbReference type="PANTHER" id="PTHR13345:SF13">
    <property type="entry name" value="MEDIATOR OF RNA POLYMERASE II TRANSCRIPTION SUBUNIT 10"/>
    <property type="match status" value="1"/>
</dbReference>
<comment type="similarity">
    <text evidence="2 9">Belongs to the Mediator complex subunit 10 family.</text>
</comment>
<dbReference type="Pfam" id="PF09748">
    <property type="entry name" value="Med10"/>
    <property type="match status" value="1"/>
</dbReference>
<comment type="caution">
    <text evidence="11">The sequence shown here is derived from an EMBL/GenBank/DDBJ whole genome shotgun (WGS) entry which is preliminary data.</text>
</comment>
<evidence type="ECO:0000313" key="12">
    <source>
        <dbReference type="Proteomes" id="UP000754883"/>
    </source>
</evidence>
<gene>
    <name evidence="9" type="primary">MED10</name>
    <name evidence="11" type="ORF">CBYS24578_00000999</name>
</gene>
<organism evidence="11 12">
    <name type="scientific">Clonostachys byssicola</name>
    <dbReference type="NCBI Taxonomy" id="160290"/>
    <lineage>
        <taxon>Eukaryota</taxon>
        <taxon>Fungi</taxon>
        <taxon>Dikarya</taxon>
        <taxon>Ascomycota</taxon>
        <taxon>Pezizomycotina</taxon>
        <taxon>Sordariomycetes</taxon>
        <taxon>Hypocreomycetidae</taxon>
        <taxon>Hypocreales</taxon>
        <taxon>Bionectriaceae</taxon>
        <taxon>Clonostachys</taxon>
    </lineage>
</organism>
<feature type="region of interest" description="Disordered" evidence="10">
    <location>
        <begin position="139"/>
        <end position="196"/>
    </location>
</feature>
<evidence type="ECO:0000256" key="4">
    <source>
        <dbReference type="ARBA" id="ARBA00023015"/>
    </source>
</evidence>
<keyword evidence="12" id="KW-1185">Reference proteome</keyword>
<evidence type="ECO:0000256" key="3">
    <source>
        <dbReference type="ARBA" id="ARBA00019617"/>
    </source>
</evidence>
<dbReference type="GO" id="GO:0006357">
    <property type="term" value="P:regulation of transcription by RNA polymerase II"/>
    <property type="evidence" value="ECO:0007669"/>
    <property type="project" value="InterPro"/>
</dbReference>
<proteinExistence type="inferred from homology"/>
<evidence type="ECO:0000256" key="7">
    <source>
        <dbReference type="ARBA" id="ARBA00023242"/>
    </source>
</evidence>
<name>A0A9N9U288_9HYPO</name>
<evidence type="ECO:0000256" key="10">
    <source>
        <dbReference type="SAM" id="MobiDB-lite"/>
    </source>
</evidence>
<dbReference type="EMBL" id="CABFNO020001240">
    <property type="protein sequence ID" value="CAG9972400.1"/>
    <property type="molecule type" value="Genomic_DNA"/>
</dbReference>
<keyword evidence="7 9" id="KW-0539">Nucleus</keyword>
<reference evidence="11" key="1">
    <citation type="submission" date="2021-10" db="EMBL/GenBank/DDBJ databases">
        <authorList>
            <person name="Piombo E."/>
        </authorList>
    </citation>
    <scope>NUCLEOTIDE SEQUENCE</scope>
</reference>
<evidence type="ECO:0000256" key="2">
    <source>
        <dbReference type="ARBA" id="ARBA00005389"/>
    </source>
</evidence>
<comment type="subcellular location">
    <subcellularLocation>
        <location evidence="1 9">Nucleus</location>
    </subcellularLocation>
</comment>
<keyword evidence="4 9" id="KW-0805">Transcription regulation</keyword>
<protein>
    <recommendedName>
        <fullName evidence="3 9">Mediator of RNA polymerase II transcription subunit 10</fullName>
    </recommendedName>
    <alternativeName>
        <fullName evidence="8 9">Mediator complex subunit 10</fullName>
    </alternativeName>
</protein>
<dbReference type="OrthoDB" id="337270at2759"/>
<evidence type="ECO:0000313" key="11">
    <source>
        <dbReference type="EMBL" id="CAG9972400.1"/>
    </source>
</evidence>
<comment type="subunit">
    <text evidence="9">Component of the Mediator complex.</text>
</comment>
<dbReference type="GO" id="GO:0016592">
    <property type="term" value="C:mediator complex"/>
    <property type="evidence" value="ECO:0007669"/>
    <property type="project" value="InterPro"/>
</dbReference>
<evidence type="ECO:0000256" key="5">
    <source>
        <dbReference type="ARBA" id="ARBA00023159"/>
    </source>
</evidence>
<dbReference type="InterPro" id="IPR019145">
    <property type="entry name" value="Mediator_Med10"/>
</dbReference>
<dbReference type="Proteomes" id="UP000754883">
    <property type="component" value="Unassembled WGS sequence"/>
</dbReference>
<sequence length="196" mass="20399">MAPLGQVDHENIERKLKDVVQELYQIMVQVSTYDAMGRSSRDVLTNEIKNLSQALQALHTAASPPNQLPSVPPELLEYVENGRNPDIYTREFVETVRRGNQLLKGKLHAFGSLRDVLAAEMAAAMPELRQDVDRVCEATGGKPPVVEGEGGGGGAEAAGGASGVAPPRAQDAAAAATGPGPSAPTPTPTPAPSSGA</sequence>
<evidence type="ECO:0000256" key="1">
    <source>
        <dbReference type="ARBA" id="ARBA00004123"/>
    </source>
</evidence>
<accession>A0A9N9U288</accession>